<feature type="region of interest" description="Disordered" evidence="1">
    <location>
        <begin position="1"/>
        <end position="27"/>
    </location>
</feature>
<gene>
    <name evidence="2" type="ORF">QYT958_LOCUS44960</name>
    <name evidence="3" type="ORF">QYT958_LOCUS47712</name>
</gene>
<evidence type="ECO:0000256" key="1">
    <source>
        <dbReference type="SAM" id="MobiDB-lite"/>
    </source>
</evidence>
<evidence type="ECO:0000313" key="3">
    <source>
        <dbReference type="EMBL" id="CAF5141282.1"/>
    </source>
</evidence>
<sequence>NNNKNSIGPLEQYLTPTLSQSKATTKTSSSKDDYLAALLSSDPQQPNEISFITMNKQPTPILTQSKSSDSSRTSAPVNDL</sequence>
<feature type="region of interest" description="Disordered" evidence="1">
    <location>
        <begin position="56"/>
        <end position="80"/>
    </location>
</feature>
<feature type="compositionally biased region" description="Low complexity" evidence="1">
    <location>
        <begin position="65"/>
        <end position="74"/>
    </location>
</feature>
<protein>
    <submittedName>
        <fullName evidence="3">Uncharacterized protein</fullName>
    </submittedName>
</protein>
<dbReference type="Proteomes" id="UP000663848">
    <property type="component" value="Unassembled WGS sequence"/>
</dbReference>
<comment type="caution">
    <text evidence="3">The sequence shown here is derived from an EMBL/GenBank/DDBJ whole genome shotgun (WGS) entry which is preliminary data.</text>
</comment>
<dbReference type="EMBL" id="CAJOBR010072248">
    <property type="protein sequence ID" value="CAF5103189.1"/>
    <property type="molecule type" value="Genomic_DNA"/>
</dbReference>
<evidence type="ECO:0000313" key="2">
    <source>
        <dbReference type="EMBL" id="CAF5103189.1"/>
    </source>
</evidence>
<name>A0A822GA01_9BILA</name>
<evidence type="ECO:0000313" key="4">
    <source>
        <dbReference type="Proteomes" id="UP000663848"/>
    </source>
</evidence>
<dbReference type="EMBL" id="CAJOBR010091314">
    <property type="protein sequence ID" value="CAF5141282.1"/>
    <property type="molecule type" value="Genomic_DNA"/>
</dbReference>
<dbReference type="AlphaFoldDB" id="A0A822GA01"/>
<accession>A0A822GA01</accession>
<organism evidence="3 4">
    <name type="scientific">Rotaria socialis</name>
    <dbReference type="NCBI Taxonomy" id="392032"/>
    <lineage>
        <taxon>Eukaryota</taxon>
        <taxon>Metazoa</taxon>
        <taxon>Spiralia</taxon>
        <taxon>Gnathifera</taxon>
        <taxon>Rotifera</taxon>
        <taxon>Eurotatoria</taxon>
        <taxon>Bdelloidea</taxon>
        <taxon>Philodinida</taxon>
        <taxon>Philodinidae</taxon>
        <taxon>Rotaria</taxon>
    </lineage>
</organism>
<reference evidence="3" key="1">
    <citation type="submission" date="2021-02" db="EMBL/GenBank/DDBJ databases">
        <authorList>
            <person name="Nowell W R."/>
        </authorList>
    </citation>
    <scope>NUCLEOTIDE SEQUENCE</scope>
</reference>
<feature type="non-terminal residue" evidence="3">
    <location>
        <position position="80"/>
    </location>
</feature>
<proteinExistence type="predicted"/>
<feature type="non-terminal residue" evidence="3">
    <location>
        <position position="1"/>
    </location>
</feature>